<dbReference type="GO" id="GO:0009411">
    <property type="term" value="P:response to UV"/>
    <property type="evidence" value="ECO:0007669"/>
    <property type="project" value="TreeGrafter"/>
</dbReference>
<evidence type="ECO:0000256" key="1">
    <source>
        <dbReference type="ARBA" id="ARBA00026139"/>
    </source>
</evidence>
<dbReference type="AlphaFoldDB" id="A0AAW2T7K7"/>
<sequence>MASLICNMDADTEKLLICKMDLECVKALHFETEITNNIQKYPGFPEKFDLNACTSDASTNYMMGTHQLWMYLSKPLPPMEMYQEKFEAVIYVVDLRRAVYYQKCHDPDCQRLAELPGYRSPLRPVPDDVIPDPALMFNLDGDNYSEEQTKPTIDGSFTDSCKKEWWHEAIKVAEQVEKIQKALDLTQMVSLTSLLEF</sequence>
<dbReference type="GO" id="GO:0042276">
    <property type="term" value="P:error-prone translesion synthesis"/>
    <property type="evidence" value="ECO:0007669"/>
    <property type="project" value="InterPro"/>
</dbReference>
<dbReference type="EC" id="2.7.7.102" evidence="3"/>
<comment type="catalytic activity">
    <reaction evidence="4">
        <text>DNA(n) + a 2'-deoxyribonucleoside 5'-triphosphate = DNA(n+1) + diphosphate</text>
        <dbReference type="Rhea" id="RHEA:22508"/>
        <dbReference type="Rhea" id="RHEA-COMP:17339"/>
        <dbReference type="Rhea" id="RHEA-COMP:17340"/>
        <dbReference type="ChEBI" id="CHEBI:33019"/>
        <dbReference type="ChEBI" id="CHEBI:61560"/>
        <dbReference type="ChEBI" id="CHEBI:173112"/>
        <dbReference type="EC" id="2.7.7.7"/>
    </reaction>
    <physiologicalReaction direction="left-to-right" evidence="4">
        <dbReference type="Rhea" id="RHEA:22509"/>
    </physiologicalReaction>
</comment>
<dbReference type="InterPro" id="IPR044917">
    <property type="entry name" value="PRIMPOL"/>
</dbReference>
<dbReference type="PANTHER" id="PTHR31399">
    <property type="entry name" value="DNA-DIRECTED PRIMASE / POLYMERASE PROTEIN"/>
    <property type="match status" value="1"/>
</dbReference>
<organism evidence="5">
    <name type="scientific">Sesamum latifolium</name>
    <dbReference type="NCBI Taxonomy" id="2727402"/>
    <lineage>
        <taxon>Eukaryota</taxon>
        <taxon>Viridiplantae</taxon>
        <taxon>Streptophyta</taxon>
        <taxon>Embryophyta</taxon>
        <taxon>Tracheophyta</taxon>
        <taxon>Spermatophyta</taxon>
        <taxon>Magnoliopsida</taxon>
        <taxon>eudicotyledons</taxon>
        <taxon>Gunneridae</taxon>
        <taxon>Pentapetalae</taxon>
        <taxon>asterids</taxon>
        <taxon>lamiids</taxon>
        <taxon>Lamiales</taxon>
        <taxon>Pedaliaceae</taxon>
        <taxon>Sesamum</taxon>
    </lineage>
</organism>
<dbReference type="GO" id="GO:0031297">
    <property type="term" value="P:replication fork processing"/>
    <property type="evidence" value="ECO:0007669"/>
    <property type="project" value="TreeGrafter"/>
</dbReference>
<dbReference type="GO" id="GO:0003887">
    <property type="term" value="F:DNA-directed DNA polymerase activity"/>
    <property type="evidence" value="ECO:0007669"/>
    <property type="project" value="UniProtKB-EC"/>
</dbReference>
<accession>A0AAW2T7K7</accession>
<name>A0AAW2T7K7_9LAMI</name>
<evidence type="ECO:0000256" key="3">
    <source>
        <dbReference type="ARBA" id="ARBA00044768"/>
    </source>
</evidence>
<protein>
    <recommendedName>
        <fullName evidence="1">DNA-directed primase/polymerase protein</fullName>
        <ecNumber evidence="3">2.7.7.102</ecNumber>
    </recommendedName>
</protein>
<evidence type="ECO:0000256" key="2">
    <source>
        <dbReference type="ARBA" id="ARBA00044677"/>
    </source>
</evidence>
<evidence type="ECO:0000256" key="4">
    <source>
        <dbReference type="ARBA" id="ARBA00047303"/>
    </source>
</evidence>
<evidence type="ECO:0000313" key="5">
    <source>
        <dbReference type="EMBL" id="KAL0400685.1"/>
    </source>
</evidence>
<dbReference type="GO" id="GO:0006264">
    <property type="term" value="P:mitochondrial DNA replication"/>
    <property type="evidence" value="ECO:0007669"/>
    <property type="project" value="TreeGrafter"/>
</dbReference>
<dbReference type="GO" id="GO:0003682">
    <property type="term" value="F:chromatin binding"/>
    <property type="evidence" value="ECO:0007669"/>
    <property type="project" value="TreeGrafter"/>
</dbReference>
<dbReference type="GO" id="GO:0005759">
    <property type="term" value="C:mitochondrial matrix"/>
    <property type="evidence" value="ECO:0007669"/>
    <property type="project" value="TreeGrafter"/>
</dbReference>
<gene>
    <name evidence="5" type="ORF">Slati_4098400</name>
</gene>
<dbReference type="PANTHER" id="PTHR31399:SF0">
    <property type="entry name" value="DNA-DIRECTED PRIMASE_POLYMERASE PROTEIN"/>
    <property type="match status" value="1"/>
</dbReference>
<reference evidence="5" key="2">
    <citation type="journal article" date="2024" name="Plant">
        <title>Genomic evolution and insights into agronomic trait innovations of Sesamum species.</title>
        <authorList>
            <person name="Miao H."/>
            <person name="Wang L."/>
            <person name="Qu L."/>
            <person name="Liu H."/>
            <person name="Sun Y."/>
            <person name="Le M."/>
            <person name="Wang Q."/>
            <person name="Wei S."/>
            <person name="Zheng Y."/>
            <person name="Lin W."/>
            <person name="Duan Y."/>
            <person name="Cao H."/>
            <person name="Xiong S."/>
            <person name="Wang X."/>
            <person name="Wei L."/>
            <person name="Li C."/>
            <person name="Ma Q."/>
            <person name="Ju M."/>
            <person name="Zhao R."/>
            <person name="Li G."/>
            <person name="Mu C."/>
            <person name="Tian Q."/>
            <person name="Mei H."/>
            <person name="Zhang T."/>
            <person name="Gao T."/>
            <person name="Zhang H."/>
        </authorList>
    </citation>
    <scope>NUCLEOTIDE SEQUENCE</scope>
    <source>
        <strain evidence="5">KEN1</strain>
    </source>
</reference>
<dbReference type="GO" id="GO:0005634">
    <property type="term" value="C:nucleus"/>
    <property type="evidence" value="ECO:0007669"/>
    <property type="project" value="TreeGrafter"/>
</dbReference>
<comment type="catalytic activity">
    <reaction evidence="2">
        <text>ssDNA + n NTP = ssDNA/pppN(pN)n-1 hybrid + (n-1) diphosphate.</text>
        <dbReference type="EC" id="2.7.7.102"/>
    </reaction>
</comment>
<dbReference type="EMBL" id="JACGWN010000015">
    <property type="protein sequence ID" value="KAL0400685.1"/>
    <property type="molecule type" value="Genomic_DNA"/>
</dbReference>
<proteinExistence type="predicted"/>
<reference evidence="5" key="1">
    <citation type="submission" date="2020-06" db="EMBL/GenBank/DDBJ databases">
        <authorList>
            <person name="Li T."/>
            <person name="Hu X."/>
            <person name="Zhang T."/>
            <person name="Song X."/>
            <person name="Zhang H."/>
            <person name="Dai N."/>
            <person name="Sheng W."/>
            <person name="Hou X."/>
            <person name="Wei L."/>
        </authorList>
    </citation>
    <scope>NUCLEOTIDE SEQUENCE</scope>
    <source>
        <strain evidence="5">KEN1</strain>
        <tissue evidence="5">Leaf</tissue>
    </source>
</reference>
<comment type="caution">
    <text evidence="5">The sequence shown here is derived from an EMBL/GenBank/DDBJ whole genome shotgun (WGS) entry which is preliminary data.</text>
</comment>